<evidence type="ECO:0000256" key="1">
    <source>
        <dbReference type="ARBA" id="ARBA00023157"/>
    </source>
</evidence>
<dbReference type="STRING" id="48701.ENSPMEP00000008152"/>
<dbReference type="PROSITE" id="PS50041">
    <property type="entry name" value="C_TYPE_LECTIN_2"/>
    <property type="match status" value="1"/>
</dbReference>
<proteinExistence type="predicted"/>
<dbReference type="Gene3D" id="3.10.100.10">
    <property type="entry name" value="Mannose-Binding Protein A, subunit A"/>
    <property type="match status" value="1"/>
</dbReference>
<dbReference type="InterPro" id="IPR001304">
    <property type="entry name" value="C-type_lectin-like"/>
</dbReference>
<dbReference type="PANTHER" id="PTHR45784">
    <property type="entry name" value="C-TYPE LECTIN DOMAIN FAMILY 20 MEMBER A-RELATED"/>
    <property type="match status" value="1"/>
</dbReference>
<dbReference type="InterPro" id="IPR018378">
    <property type="entry name" value="C-type_lectin_CS"/>
</dbReference>
<keyword evidence="1" id="KW-1015">Disulfide bond</keyword>
<name>A0A3B3WZB0_9TELE</name>
<dbReference type="Ensembl" id="ENSPMET00000002931.1">
    <property type="protein sequence ID" value="ENSPMEP00000008152.1"/>
    <property type="gene ID" value="ENSPMEG00000009865.1"/>
</dbReference>
<keyword evidence="4" id="KW-1185">Reference proteome</keyword>
<dbReference type="InterPro" id="IPR016186">
    <property type="entry name" value="C-type_lectin-like/link_sf"/>
</dbReference>
<feature type="domain" description="C-type lectin" evidence="2">
    <location>
        <begin position="21"/>
        <end position="131"/>
    </location>
</feature>
<organism evidence="3 4">
    <name type="scientific">Poecilia mexicana</name>
    <dbReference type="NCBI Taxonomy" id="48701"/>
    <lineage>
        <taxon>Eukaryota</taxon>
        <taxon>Metazoa</taxon>
        <taxon>Chordata</taxon>
        <taxon>Craniata</taxon>
        <taxon>Vertebrata</taxon>
        <taxon>Euteleostomi</taxon>
        <taxon>Actinopterygii</taxon>
        <taxon>Neopterygii</taxon>
        <taxon>Teleostei</taxon>
        <taxon>Neoteleostei</taxon>
        <taxon>Acanthomorphata</taxon>
        <taxon>Ovalentaria</taxon>
        <taxon>Atherinomorphae</taxon>
        <taxon>Cyprinodontiformes</taxon>
        <taxon>Poeciliidae</taxon>
        <taxon>Poeciliinae</taxon>
        <taxon>Poecilia</taxon>
    </lineage>
</organism>
<evidence type="ECO:0000313" key="4">
    <source>
        <dbReference type="Proteomes" id="UP000261480"/>
    </source>
</evidence>
<evidence type="ECO:0000313" key="3">
    <source>
        <dbReference type="Ensembl" id="ENSPMEP00000008152.1"/>
    </source>
</evidence>
<accession>A0A3B3WZB0</accession>
<dbReference type="InterPro" id="IPR016187">
    <property type="entry name" value="CTDL_fold"/>
</dbReference>
<dbReference type="PROSITE" id="PS00615">
    <property type="entry name" value="C_TYPE_LECTIN_1"/>
    <property type="match status" value="1"/>
</dbReference>
<dbReference type="Pfam" id="PF00059">
    <property type="entry name" value="Lectin_C"/>
    <property type="match status" value="1"/>
</dbReference>
<evidence type="ECO:0000259" key="2">
    <source>
        <dbReference type="PROSITE" id="PS50041"/>
    </source>
</evidence>
<dbReference type="Proteomes" id="UP000261480">
    <property type="component" value="Unplaced"/>
</dbReference>
<dbReference type="SMART" id="SM00034">
    <property type="entry name" value="CLECT"/>
    <property type="match status" value="1"/>
</dbReference>
<dbReference type="PANTHER" id="PTHR45784:SF3">
    <property type="entry name" value="C-TYPE LECTIN DOMAIN FAMILY 4 MEMBER K-LIKE-RELATED"/>
    <property type="match status" value="1"/>
</dbReference>
<dbReference type="AlphaFoldDB" id="A0A3B3WZB0"/>
<sequence>MCRAAPIAVFWPIPGCRSLKNQTSQYIFNPNLMKWTAARDFCRKKFTDLVSLRNDAEYMAVQEVANGTAVFVGLFRDPYDWSDLTDSSLRYWRESQLVNTEYHQNCVAMLKTESGKWGDGNCTEVHPFLCKCSNESPIRISAPLIRVGSSTRLVMLILNTLWVLPRSSLHQGLKSLFVALQELWLHSAARFPSIA</sequence>
<reference evidence="3" key="2">
    <citation type="submission" date="2025-09" db="UniProtKB">
        <authorList>
            <consortium name="Ensembl"/>
        </authorList>
    </citation>
    <scope>IDENTIFICATION</scope>
</reference>
<protein>
    <recommendedName>
        <fullName evidence="2">C-type lectin domain-containing protein</fullName>
    </recommendedName>
</protein>
<dbReference type="SUPFAM" id="SSF56436">
    <property type="entry name" value="C-type lectin-like"/>
    <property type="match status" value="1"/>
</dbReference>
<reference evidence="3" key="1">
    <citation type="submission" date="2025-08" db="UniProtKB">
        <authorList>
            <consortium name="Ensembl"/>
        </authorList>
    </citation>
    <scope>IDENTIFICATION</scope>
</reference>